<sequence length="192" mass="21366">MGGYGGQGDMVDMEDMGYRGHEGICGDIRTYGGICGDIGDMRDMRYPRRKSRKKNRRRNKGNLVCRGSYTLEAACISGVWMLTVFAVLLLLVGTIKKGVYTAKAYEAAVSGSTEAVRRQGDGVTAARERLAGESGHYSVNGSKREITVNYEEYIKYPFAGLQWHIQGNAKSKVIRPVLFIEKVRSVKKWMGH</sequence>
<reference evidence="2" key="1">
    <citation type="submission" date="2023-10" db="EMBL/GenBank/DDBJ databases">
        <title>Genome sequence of Blautia coccoides DSM 935.</title>
        <authorList>
            <person name="Boeer T."/>
            <person name="Bengelsdorf F.R."/>
            <person name="Daniel R."/>
            <person name="Poehlein A."/>
        </authorList>
    </citation>
    <scope>NUCLEOTIDE SEQUENCE [LARGE SCALE GENOMIC DNA]</scope>
    <source>
        <strain evidence="2">DSM 935</strain>
    </source>
</reference>
<organism evidence="2 3">
    <name type="scientific">Blautia producta</name>
    <dbReference type="NCBI Taxonomy" id="33035"/>
    <lineage>
        <taxon>Bacteria</taxon>
        <taxon>Bacillati</taxon>
        <taxon>Bacillota</taxon>
        <taxon>Clostridia</taxon>
        <taxon>Lachnospirales</taxon>
        <taxon>Lachnospiraceae</taxon>
        <taxon>Blautia</taxon>
    </lineage>
</organism>
<dbReference type="EMBL" id="CP136422">
    <property type="protein sequence ID" value="WPX76698.1"/>
    <property type="molecule type" value="Genomic_DNA"/>
</dbReference>
<protein>
    <recommendedName>
        <fullName evidence="4">TadE-like protein</fullName>
    </recommendedName>
</protein>
<keyword evidence="1" id="KW-0472">Membrane</keyword>
<evidence type="ECO:0008006" key="4">
    <source>
        <dbReference type="Google" id="ProtNLM"/>
    </source>
</evidence>
<dbReference type="Proteomes" id="UP001325248">
    <property type="component" value="Chromosome"/>
</dbReference>
<gene>
    <name evidence="2" type="ORF">BLCOC_50840</name>
</gene>
<keyword evidence="1" id="KW-0812">Transmembrane</keyword>
<keyword evidence="1" id="KW-1133">Transmembrane helix</keyword>
<name>A0ABZ0UJ19_9FIRM</name>
<accession>A0ABZ0UJ19</accession>
<evidence type="ECO:0000256" key="1">
    <source>
        <dbReference type="SAM" id="Phobius"/>
    </source>
</evidence>
<evidence type="ECO:0000313" key="2">
    <source>
        <dbReference type="EMBL" id="WPX76698.1"/>
    </source>
</evidence>
<evidence type="ECO:0000313" key="3">
    <source>
        <dbReference type="Proteomes" id="UP001325248"/>
    </source>
</evidence>
<feature type="transmembrane region" description="Helical" evidence="1">
    <location>
        <begin position="69"/>
        <end position="93"/>
    </location>
</feature>
<proteinExistence type="predicted"/>
<keyword evidence="3" id="KW-1185">Reference proteome</keyword>